<evidence type="ECO:0000313" key="5">
    <source>
        <dbReference type="EMBL" id="RAI34506.1"/>
    </source>
</evidence>
<keyword evidence="3" id="KW-0804">Transcription</keyword>
<evidence type="ECO:0000256" key="2">
    <source>
        <dbReference type="ARBA" id="ARBA00023125"/>
    </source>
</evidence>
<proteinExistence type="predicted"/>
<sequence>MRLNTAIKGAGGKARIYRETGIPVRTLNNYTSATVEPTALTLAKLAEVCRVSTDWLLSGVEAPVGSGPSAAAEKQAISGASDDVDRLIPIQRLAFRAAAGNGVLVVDEDAGWTSFPAGTLQRIHVKPENARLMIAAGDSMRPTLEDGDPLLVDISDTEIIDGRVYVFSIGDQALVKRLRRRGAKLVMRSDNREHFPDEEEVPMVEPVRIIGRVRWVGRSL</sequence>
<dbReference type="Pfam" id="PF01381">
    <property type="entry name" value="HTH_3"/>
    <property type="match status" value="1"/>
</dbReference>
<dbReference type="InterPro" id="IPR036286">
    <property type="entry name" value="LexA/Signal_pep-like_sf"/>
</dbReference>
<keyword evidence="1" id="KW-0805">Transcription regulation</keyword>
<dbReference type="InterPro" id="IPR010982">
    <property type="entry name" value="Lambda_DNA-bd_dom_sf"/>
</dbReference>
<dbReference type="Pfam" id="PF00717">
    <property type="entry name" value="Peptidase_S24"/>
    <property type="match status" value="1"/>
</dbReference>
<gene>
    <name evidence="5" type="ORF">CH338_20755</name>
</gene>
<dbReference type="SUPFAM" id="SSF51306">
    <property type="entry name" value="LexA/Signal peptidase"/>
    <property type="match status" value="1"/>
</dbReference>
<keyword evidence="6" id="KW-1185">Reference proteome</keyword>
<evidence type="ECO:0000256" key="1">
    <source>
        <dbReference type="ARBA" id="ARBA00023015"/>
    </source>
</evidence>
<evidence type="ECO:0000313" key="6">
    <source>
        <dbReference type="Proteomes" id="UP000248863"/>
    </source>
</evidence>
<dbReference type="AlphaFoldDB" id="A0A327K974"/>
<comment type="caution">
    <text evidence="5">The sequence shown here is derived from an EMBL/GenBank/DDBJ whole genome shotgun (WGS) entry which is preliminary data.</text>
</comment>
<dbReference type="InterPro" id="IPR039418">
    <property type="entry name" value="LexA-like"/>
</dbReference>
<name>A0A327K974_9BRAD</name>
<dbReference type="InterPro" id="IPR001387">
    <property type="entry name" value="Cro/C1-type_HTH"/>
</dbReference>
<dbReference type="PROSITE" id="PS50943">
    <property type="entry name" value="HTH_CROC1"/>
    <property type="match status" value="1"/>
</dbReference>
<dbReference type="Gene3D" id="2.10.109.10">
    <property type="entry name" value="Umud Fragment, subunit A"/>
    <property type="match status" value="1"/>
</dbReference>
<evidence type="ECO:0000259" key="4">
    <source>
        <dbReference type="PROSITE" id="PS50943"/>
    </source>
</evidence>
<keyword evidence="2" id="KW-0238">DNA-binding</keyword>
<dbReference type="PANTHER" id="PTHR40661:SF3">
    <property type="entry name" value="FELS-1 PROPHAGE TRANSCRIPTIONAL REGULATOR"/>
    <property type="match status" value="1"/>
</dbReference>
<feature type="domain" description="HTH cro/C1-type" evidence="4">
    <location>
        <begin position="18"/>
        <end position="56"/>
    </location>
</feature>
<protein>
    <recommendedName>
        <fullName evidence="4">HTH cro/C1-type domain-containing protein</fullName>
    </recommendedName>
</protein>
<organism evidence="5 6">
    <name type="scientific">Rhodoplanes elegans</name>
    <dbReference type="NCBI Taxonomy" id="29408"/>
    <lineage>
        <taxon>Bacteria</taxon>
        <taxon>Pseudomonadati</taxon>
        <taxon>Pseudomonadota</taxon>
        <taxon>Alphaproteobacteria</taxon>
        <taxon>Hyphomicrobiales</taxon>
        <taxon>Nitrobacteraceae</taxon>
        <taxon>Rhodoplanes</taxon>
    </lineage>
</organism>
<dbReference type="SUPFAM" id="SSF47413">
    <property type="entry name" value="lambda repressor-like DNA-binding domains"/>
    <property type="match status" value="1"/>
</dbReference>
<accession>A0A327K974</accession>
<dbReference type="GO" id="GO:0003677">
    <property type="term" value="F:DNA binding"/>
    <property type="evidence" value="ECO:0007669"/>
    <property type="project" value="UniProtKB-KW"/>
</dbReference>
<reference evidence="5 6" key="1">
    <citation type="submission" date="2017-07" db="EMBL/GenBank/DDBJ databases">
        <title>Draft Genome Sequences of Select Purple Nonsulfur Bacteria.</title>
        <authorList>
            <person name="Lasarre B."/>
            <person name="Mckinlay J.B."/>
        </authorList>
    </citation>
    <scope>NUCLEOTIDE SEQUENCE [LARGE SCALE GENOMIC DNA]</scope>
    <source>
        <strain evidence="5 6">DSM 11907</strain>
    </source>
</reference>
<dbReference type="CDD" id="cd06529">
    <property type="entry name" value="S24_LexA-like"/>
    <property type="match status" value="1"/>
</dbReference>
<dbReference type="PANTHER" id="PTHR40661">
    <property type="match status" value="1"/>
</dbReference>
<evidence type="ECO:0000256" key="3">
    <source>
        <dbReference type="ARBA" id="ARBA00023163"/>
    </source>
</evidence>
<dbReference type="Gene3D" id="1.10.260.40">
    <property type="entry name" value="lambda repressor-like DNA-binding domains"/>
    <property type="match status" value="1"/>
</dbReference>
<dbReference type="Proteomes" id="UP000248863">
    <property type="component" value="Unassembled WGS sequence"/>
</dbReference>
<dbReference type="EMBL" id="NPEU01000304">
    <property type="protein sequence ID" value="RAI34506.1"/>
    <property type="molecule type" value="Genomic_DNA"/>
</dbReference>
<dbReference type="InterPro" id="IPR015927">
    <property type="entry name" value="Peptidase_S24_S26A/B/C"/>
</dbReference>
<dbReference type="CDD" id="cd00093">
    <property type="entry name" value="HTH_XRE"/>
    <property type="match status" value="1"/>
</dbReference>